<organism evidence="6">
    <name type="scientific">marine sediment metagenome</name>
    <dbReference type="NCBI Taxonomy" id="412755"/>
    <lineage>
        <taxon>unclassified sequences</taxon>
        <taxon>metagenomes</taxon>
        <taxon>ecological metagenomes</taxon>
    </lineage>
</organism>
<name>A0A0F8W7V2_9ZZZZ</name>
<evidence type="ECO:0000256" key="3">
    <source>
        <dbReference type="ARBA" id="ARBA00022801"/>
    </source>
</evidence>
<feature type="non-terminal residue" evidence="6">
    <location>
        <position position="217"/>
    </location>
</feature>
<evidence type="ECO:0000256" key="2">
    <source>
        <dbReference type="ARBA" id="ARBA00011901"/>
    </source>
</evidence>
<dbReference type="GO" id="GO:0008745">
    <property type="term" value="F:N-acetylmuramoyl-L-alanine amidase activity"/>
    <property type="evidence" value="ECO:0007669"/>
    <property type="project" value="UniProtKB-EC"/>
</dbReference>
<dbReference type="AlphaFoldDB" id="A0A0F8W7V2"/>
<keyword evidence="4" id="KW-0961">Cell wall biogenesis/degradation</keyword>
<dbReference type="EMBL" id="LAZR01066879">
    <property type="protein sequence ID" value="KKK52718.1"/>
    <property type="molecule type" value="Genomic_DNA"/>
</dbReference>
<accession>A0A0F8W7V2</accession>
<dbReference type="Pfam" id="PF01510">
    <property type="entry name" value="Amidase_2"/>
    <property type="match status" value="1"/>
</dbReference>
<dbReference type="InterPro" id="IPR002502">
    <property type="entry name" value="Amidase_domain"/>
</dbReference>
<dbReference type="PANTHER" id="PTHR30417">
    <property type="entry name" value="N-ACETYLMURAMOYL-L-ALANINE AMIDASE AMID"/>
    <property type="match status" value="1"/>
</dbReference>
<dbReference type="SUPFAM" id="SSF55846">
    <property type="entry name" value="N-acetylmuramoyl-L-alanine amidase-like"/>
    <property type="match status" value="1"/>
</dbReference>
<protein>
    <recommendedName>
        <fullName evidence="2">N-acetylmuramoyl-L-alanine amidase</fullName>
        <ecNumber evidence="2">3.5.1.28</ecNumber>
    </recommendedName>
</protein>
<evidence type="ECO:0000256" key="4">
    <source>
        <dbReference type="ARBA" id="ARBA00023316"/>
    </source>
</evidence>
<dbReference type="PANTHER" id="PTHR30417:SF1">
    <property type="entry name" value="N-ACETYLMURAMOYL-L-ALANINE AMIDASE AMID"/>
    <property type="match status" value="1"/>
</dbReference>
<dbReference type="Gene3D" id="3.40.80.10">
    <property type="entry name" value="Peptidoglycan recognition protein-like"/>
    <property type="match status" value="1"/>
</dbReference>
<dbReference type="SMART" id="SM00644">
    <property type="entry name" value="Ami_2"/>
    <property type="match status" value="1"/>
</dbReference>
<gene>
    <name evidence="6" type="ORF">LCGC14_3102110</name>
</gene>
<evidence type="ECO:0000256" key="1">
    <source>
        <dbReference type="ARBA" id="ARBA00001561"/>
    </source>
</evidence>
<reference evidence="6" key="1">
    <citation type="journal article" date="2015" name="Nature">
        <title>Complex archaea that bridge the gap between prokaryotes and eukaryotes.</title>
        <authorList>
            <person name="Spang A."/>
            <person name="Saw J.H."/>
            <person name="Jorgensen S.L."/>
            <person name="Zaremba-Niedzwiedzka K."/>
            <person name="Martijn J."/>
            <person name="Lind A.E."/>
            <person name="van Eijk R."/>
            <person name="Schleper C."/>
            <person name="Guy L."/>
            <person name="Ettema T.J."/>
        </authorList>
    </citation>
    <scope>NUCLEOTIDE SEQUENCE</scope>
</reference>
<comment type="catalytic activity">
    <reaction evidence="1">
        <text>Hydrolyzes the link between N-acetylmuramoyl residues and L-amino acid residues in certain cell-wall glycopeptides.</text>
        <dbReference type="EC" id="3.5.1.28"/>
    </reaction>
</comment>
<dbReference type="GO" id="GO:0009253">
    <property type="term" value="P:peptidoglycan catabolic process"/>
    <property type="evidence" value="ECO:0007669"/>
    <property type="project" value="InterPro"/>
</dbReference>
<evidence type="ECO:0000313" key="6">
    <source>
        <dbReference type="EMBL" id="KKK52718.1"/>
    </source>
</evidence>
<dbReference type="GO" id="GO:0071555">
    <property type="term" value="P:cell wall organization"/>
    <property type="evidence" value="ECO:0007669"/>
    <property type="project" value="UniProtKB-KW"/>
</dbReference>
<dbReference type="InterPro" id="IPR036505">
    <property type="entry name" value="Amidase/PGRP_sf"/>
</dbReference>
<dbReference type="EC" id="3.5.1.28" evidence="2"/>
<comment type="caution">
    <text evidence="6">The sequence shown here is derived from an EMBL/GenBank/DDBJ whole genome shotgun (WGS) entry which is preliminary data.</text>
</comment>
<sequence>MPPVTRSIVWKGSPNFGYPRGTHGQLGRHTWGKVYHISGGGTLNGMGSWFNNPAASASAHFGIDGRIIHQYVKLSNAAWHAGGVASPDLSNSIIRKLTRDNLNPNRYLVGIEVVASPGDVLSKSTWDSLIWLSDYIDQELGLGDQPDVHLGHNQINSVSRARDPVSVYDPRKVWREHHMAELTQAQKEAIIKGMLLGGLVDIEAITTRFDLRDTLLF</sequence>
<keyword evidence="3" id="KW-0378">Hydrolase</keyword>
<proteinExistence type="predicted"/>
<feature type="domain" description="N-acetylmuramoyl-L-alanine amidase" evidence="5">
    <location>
        <begin position="18"/>
        <end position="165"/>
    </location>
</feature>
<dbReference type="GO" id="GO:0009254">
    <property type="term" value="P:peptidoglycan turnover"/>
    <property type="evidence" value="ECO:0007669"/>
    <property type="project" value="TreeGrafter"/>
</dbReference>
<evidence type="ECO:0000259" key="5">
    <source>
        <dbReference type="SMART" id="SM00644"/>
    </source>
</evidence>
<dbReference type="InterPro" id="IPR051206">
    <property type="entry name" value="NAMLAA_amidase_2"/>
</dbReference>